<proteinExistence type="predicted"/>
<dbReference type="AlphaFoldDB" id="A0A094JHZ8"/>
<keyword evidence="3" id="KW-1185">Reference proteome</keyword>
<gene>
    <name evidence="2" type="ORF">HR45_09555</name>
</gene>
<comment type="caution">
    <text evidence="2">The sequence shown here is derived from an EMBL/GenBank/DDBJ whole genome shotgun (WGS) entry which is preliminary data.</text>
</comment>
<dbReference type="EMBL" id="JPEO01000005">
    <property type="protein sequence ID" value="KFZ37659.1"/>
    <property type="molecule type" value="Genomic_DNA"/>
</dbReference>
<keyword evidence="1" id="KW-0472">Membrane</keyword>
<evidence type="ECO:0000313" key="3">
    <source>
        <dbReference type="Proteomes" id="UP000029264"/>
    </source>
</evidence>
<organism evidence="2 3">
    <name type="scientific">Shewanella mangrovi</name>
    <dbReference type="NCBI Taxonomy" id="1515746"/>
    <lineage>
        <taxon>Bacteria</taxon>
        <taxon>Pseudomonadati</taxon>
        <taxon>Pseudomonadota</taxon>
        <taxon>Gammaproteobacteria</taxon>
        <taxon>Alteromonadales</taxon>
        <taxon>Shewanellaceae</taxon>
        <taxon>Shewanella</taxon>
    </lineage>
</organism>
<keyword evidence="1" id="KW-0812">Transmembrane</keyword>
<keyword evidence="1" id="KW-1133">Transmembrane helix</keyword>
<sequence>MLFSLLFLGLLVLALPVLFVLSLVLLTISLFVGRQRVSSFALQIWQSYRPRNSRYRDIYRRTPHVERDSRWPNKGRVFEHQD</sequence>
<reference evidence="2 3" key="1">
    <citation type="submission" date="2014-06" db="EMBL/GenBank/DDBJ databases">
        <title>Shewanella sp. YQH10.</title>
        <authorList>
            <person name="Liu Y."/>
            <person name="Zeng R."/>
        </authorList>
    </citation>
    <scope>NUCLEOTIDE SEQUENCE [LARGE SCALE GENOMIC DNA]</scope>
    <source>
        <strain evidence="2 3">YQH10</strain>
    </source>
</reference>
<dbReference type="Proteomes" id="UP000029264">
    <property type="component" value="Unassembled WGS sequence"/>
</dbReference>
<protein>
    <submittedName>
        <fullName evidence="2">Uncharacterized protein</fullName>
    </submittedName>
</protein>
<feature type="transmembrane region" description="Helical" evidence="1">
    <location>
        <begin position="6"/>
        <end position="32"/>
    </location>
</feature>
<name>A0A094JHZ8_9GAMM</name>
<accession>A0A094JHZ8</accession>
<evidence type="ECO:0000313" key="2">
    <source>
        <dbReference type="EMBL" id="KFZ37659.1"/>
    </source>
</evidence>
<evidence type="ECO:0000256" key="1">
    <source>
        <dbReference type="SAM" id="Phobius"/>
    </source>
</evidence>